<evidence type="ECO:0000256" key="7">
    <source>
        <dbReference type="ARBA" id="ARBA00022723"/>
    </source>
</evidence>
<evidence type="ECO:0000256" key="5">
    <source>
        <dbReference type="ARBA" id="ARBA00011738"/>
    </source>
</evidence>
<reference evidence="16" key="1">
    <citation type="journal article" date="2017" name="Nat. Microbiol.">
        <title>Global analysis of biosynthetic gene clusters reveals vast potential of secondary metabolite production in Penicillium species.</title>
        <authorList>
            <person name="Nielsen J.C."/>
            <person name="Grijseels S."/>
            <person name="Prigent S."/>
            <person name="Ji B."/>
            <person name="Dainat J."/>
            <person name="Nielsen K.F."/>
            <person name="Frisvad J.C."/>
            <person name="Workman M."/>
            <person name="Nielsen J."/>
        </authorList>
    </citation>
    <scope>NUCLEOTIDE SEQUENCE [LARGE SCALE GENOMIC DNA]</scope>
    <source>
        <strain evidence="16">IBT 24891</strain>
    </source>
</reference>
<feature type="active site" description="Proton acceptor" evidence="10">
    <location>
        <position position="334"/>
    </location>
</feature>
<evidence type="ECO:0000313" key="15">
    <source>
        <dbReference type="EMBL" id="OQE14896.1"/>
    </source>
</evidence>
<dbReference type="UniPathway" id="UPA00561">
    <property type="reaction ID" value="UER00618"/>
</dbReference>
<dbReference type="PIRSF" id="PIRSF017107">
    <property type="entry name" value="MAL"/>
    <property type="match status" value="1"/>
</dbReference>
<dbReference type="EMBL" id="MLKD01000032">
    <property type="protein sequence ID" value="OQE14896.1"/>
    <property type="molecule type" value="Genomic_DNA"/>
</dbReference>
<dbReference type="InterPro" id="IPR022665">
    <property type="entry name" value="MeAsp_NH4-lyase_N"/>
</dbReference>
<comment type="caution">
    <text evidence="15">The sequence shown here is derived from an EMBL/GenBank/DDBJ whole genome shotgun (WGS) entry which is preliminary data.</text>
</comment>
<evidence type="ECO:0000256" key="12">
    <source>
        <dbReference type="PIRSR" id="PIRSR017107-4"/>
    </source>
</evidence>
<comment type="pathway">
    <text evidence="3">Amino-acid degradation; L-glutamate degradation via mesaconate pathway; acetate and pyruvate from L-glutamate: step 2/4.</text>
</comment>
<dbReference type="OrthoDB" id="4284521at2759"/>
<dbReference type="GO" id="GO:0046872">
    <property type="term" value="F:metal ion binding"/>
    <property type="evidence" value="ECO:0007669"/>
    <property type="project" value="UniProtKB-KW"/>
</dbReference>
<sequence>MTRTQAQPIDIRFVSGLSGYFHKDLQAVKSSPEYNPLIDNISPVTPGFDNVVQAGEVISILIRLPNGAVAVGDCADVIFSGAASRDPLFIPAEHLPFLENVVRPWLLKRDVSEFRPNAIEVEAPWHALGNKRLHTAVRYGLTQALLSATALVWHCTISEVISREWMVDISTRPIGLLASCHRNDNLQLDRMIMKQVALLPHASFVHVNDIGPKGQTMLDYVHSVSERVQERGSPDYQPKLHFDVYGTIGDAFAIDEIPAFLQLVERAAHPYDVLIESPIVAETKEAQLQCLRQLRKSLLARNSRVRIVADEWCNTLQDIREFAEADAVDFVQAKMPDLGSLHNSIDAVIYCRERNIGCCLGGSANETDTSARITSQIALATQPDFILSKPGIGADEGVMILTNEMLRTLALVENFDCASEKKMSINGSETLPDDVQLQPNRNGIRL</sequence>
<feature type="site" description="Transition state stabilizer" evidence="11">
    <location>
        <position position="201"/>
    </location>
</feature>
<feature type="domain" description="Methylaspartate ammonia-lyase C-terminal" evidence="14">
    <location>
        <begin position="169"/>
        <end position="412"/>
    </location>
</feature>
<dbReference type="SFLD" id="SFLDS00001">
    <property type="entry name" value="Enolase"/>
    <property type="match status" value="1"/>
</dbReference>
<evidence type="ECO:0000259" key="14">
    <source>
        <dbReference type="Pfam" id="PF07476"/>
    </source>
</evidence>
<feature type="binding site" evidence="12">
    <location>
        <position position="310"/>
    </location>
    <ligand>
        <name>Mg(2+)</name>
        <dbReference type="ChEBI" id="CHEBI:18420"/>
    </ligand>
</feature>
<evidence type="ECO:0000256" key="4">
    <source>
        <dbReference type="ARBA" id="ARBA00009954"/>
    </source>
</evidence>
<evidence type="ECO:0000256" key="6">
    <source>
        <dbReference type="ARBA" id="ARBA00012993"/>
    </source>
</evidence>
<dbReference type="SUPFAM" id="SSF54826">
    <property type="entry name" value="Enolase N-terminal domain-like"/>
    <property type="match status" value="1"/>
</dbReference>
<dbReference type="InterPro" id="IPR036849">
    <property type="entry name" value="Enolase-like_C_sf"/>
</dbReference>
<keyword evidence="16" id="KW-1185">Reference proteome</keyword>
<dbReference type="EC" id="4.3.1.2" evidence="6"/>
<dbReference type="Pfam" id="PF05034">
    <property type="entry name" value="MAAL_N"/>
    <property type="match status" value="1"/>
</dbReference>
<organism evidence="15 16">
    <name type="scientific">Penicillium steckii</name>
    <dbReference type="NCBI Taxonomy" id="303698"/>
    <lineage>
        <taxon>Eukaryota</taxon>
        <taxon>Fungi</taxon>
        <taxon>Dikarya</taxon>
        <taxon>Ascomycota</taxon>
        <taxon>Pezizomycotina</taxon>
        <taxon>Eurotiomycetes</taxon>
        <taxon>Eurotiomycetidae</taxon>
        <taxon>Eurotiales</taxon>
        <taxon>Aspergillaceae</taxon>
        <taxon>Penicillium</taxon>
    </lineage>
</organism>
<proteinExistence type="inferred from homology"/>
<comment type="catalytic activity">
    <reaction evidence="1">
        <text>(2S,3S)-3-methyl-L-aspartate = mesaconate + NH4(+)</text>
        <dbReference type="Rhea" id="RHEA:12829"/>
        <dbReference type="ChEBI" id="CHEBI:28938"/>
        <dbReference type="ChEBI" id="CHEBI:36986"/>
        <dbReference type="ChEBI" id="CHEBI:58724"/>
        <dbReference type="EC" id="4.3.1.2"/>
    </reaction>
</comment>
<keyword evidence="9" id="KW-0456">Lyase</keyword>
<dbReference type="PANTHER" id="PTHR48073">
    <property type="entry name" value="O-SUCCINYLBENZOATE SYNTHASE-RELATED"/>
    <property type="match status" value="1"/>
</dbReference>
<dbReference type="SUPFAM" id="SSF51604">
    <property type="entry name" value="Enolase C-terminal domain-like"/>
    <property type="match status" value="1"/>
</dbReference>
<dbReference type="Proteomes" id="UP000191285">
    <property type="component" value="Unassembled WGS sequence"/>
</dbReference>
<evidence type="ECO:0000313" key="16">
    <source>
        <dbReference type="Proteomes" id="UP000191285"/>
    </source>
</evidence>
<feature type="domain" description="Methylaspartate ammonia-lyase N-terminal" evidence="13">
    <location>
        <begin position="9"/>
        <end position="165"/>
    </location>
</feature>
<dbReference type="InterPro" id="IPR022662">
    <property type="entry name" value="MeAsp_NH4-lyase_C"/>
</dbReference>
<evidence type="ECO:0000256" key="1">
    <source>
        <dbReference type="ARBA" id="ARBA00000789"/>
    </source>
</evidence>
<evidence type="ECO:0000259" key="13">
    <source>
        <dbReference type="Pfam" id="PF05034"/>
    </source>
</evidence>
<evidence type="ECO:0000256" key="10">
    <source>
        <dbReference type="PIRSR" id="PIRSR017107-1"/>
    </source>
</evidence>
<keyword evidence="7 12" id="KW-0479">Metal-binding</keyword>
<gene>
    <name evidence="15" type="ORF">PENSTE_c032G08099</name>
</gene>
<dbReference type="SFLD" id="SFLDF00007">
    <property type="entry name" value="methylaspartate_ammonia-lyase"/>
    <property type="match status" value="1"/>
</dbReference>
<dbReference type="NCBIfam" id="TIGR01502">
    <property type="entry name" value="B_methylAsp_ase"/>
    <property type="match status" value="1"/>
</dbReference>
<dbReference type="InterPro" id="IPR029017">
    <property type="entry name" value="Enolase-like_N"/>
</dbReference>
<dbReference type="Gene3D" id="3.20.20.120">
    <property type="entry name" value="Enolase-like C-terminal domain"/>
    <property type="match status" value="1"/>
</dbReference>
<dbReference type="SFLD" id="SFLDG00151">
    <property type="entry name" value="methylaspartate_ammonia-lyase"/>
    <property type="match status" value="1"/>
</dbReference>
<dbReference type="GO" id="GO:0019553">
    <property type="term" value="P:L-glutamate catabolic process via L-citramalate"/>
    <property type="evidence" value="ECO:0007669"/>
    <property type="project" value="UniProtKB-UniPathway"/>
</dbReference>
<name>A0A1V6SLQ8_9EURO</name>
<comment type="similarity">
    <text evidence="4">Belongs to the methylaspartate ammonia-lyase family.</text>
</comment>
<evidence type="ECO:0000256" key="3">
    <source>
        <dbReference type="ARBA" id="ARBA00004675"/>
    </source>
</evidence>
<dbReference type="InterPro" id="IPR006395">
    <property type="entry name" value="Me_Asp_am_lyase"/>
</dbReference>
<evidence type="ECO:0000256" key="9">
    <source>
        <dbReference type="ARBA" id="ARBA00023239"/>
    </source>
</evidence>
<feature type="binding site" evidence="12">
    <location>
        <position position="276"/>
    </location>
    <ligand>
        <name>Mg(2+)</name>
        <dbReference type="ChEBI" id="CHEBI:18420"/>
    </ligand>
</feature>
<dbReference type="Pfam" id="PF07476">
    <property type="entry name" value="MAAL_C"/>
    <property type="match status" value="1"/>
</dbReference>
<comment type="subunit">
    <text evidence="5">Homodimer.</text>
</comment>
<comment type="cofactor">
    <cofactor evidence="2 12">
        <name>Mg(2+)</name>
        <dbReference type="ChEBI" id="CHEBI:18420"/>
    </cofactor>
</comment>
<keyword evidence="8 12" id="KW-0460">Magnesium</keyword>
<evidence type="ECO:0000256" key="11">
    <source>
        <dbReference type="PIRSR" id="PIRSR017107-3"/>
    </source>
</evidence>
<feature type="binding site" evidence="12">
    <location>
        <position position="243"/>
    </location>
    <ligand>
        <name>Mg(2+)</name>
        <dbReference type="ChEBI" id="CHEBI:18420"/>
    </ligand>
</feature>
<dbReference type="Gene3D" id="3.30.390.10">
    <property type="entry name" value="Enolase-like, N-terminal domain"/>
    <property type="match status" value="1"/>
</dbReference>
<dbReference type="GO" id="GO:0050096">
    <property type="term" value="F:methylaspartate ammonia-lyase activity"/>
    <property type="evidence" value="ECO:0007669"/>
    <property type="project" value="UniProtKB-EC"/>
</dbReference>
<dbReference type="PANTHER" id="PTHR48073:SF2">
    <property type="entry name" value="O-SUCCINYLBENZOATE SYNTHASE"/>
    <property type="match status" value="1"/>
</dbReference>
<protein>
    <recommendedName>
        <fullName evidence="6">methylaspartate ammonia-lyase</fullName>
        <ecNumber evidence="6">4.3.1.2</ecNumber>
    </recommendedName>
</protein>
<dbReference type="AlphaFoldDB" id="A0A1V6SLQ8"/>
<accession>A0A1V6SLQ8</accession>
<evidence type="ECO:0000256" key="8">
    <source>
        <dbReference type="ARBA" id="ARBA00022842"/>
    </source>
</evidence>
<evidence type="ECO:0000256" key="2">
    <source>
        <dbReference type="ARBA" id="ARBA00001946"/>
    </source>
</evidence>